<dbReference type="Proteomes" id="UP000309618">
    <property type="component" value="Unassembled WGS sequence"/>
</dbReference>
<protein>
    <submittedName>
        <fullName evidence="1">Uncharacterized protein</fullName>
    </submittedName>
</protein>
<gene>
    <name evidence="1" type="ORF">E8Q35_13030</name>
</gene>
<organism evidence="1 2">
    <name type="scientific">Aeromonas veronii</name>
    <dbReference type="NCBI Taxonomy" id="654"/>
    <lineage>
        <taxon>Bacteria</taxon>
        <taxon>Pseudomonadati</taxon>
        <taxon>Pseudomonadota</taxon>
        <taxon>Gammaproteobacteria</taxon>
        <taxon>Aeromonadales</taxon>
        <taxon>Aeromonadaceae</taxon>
        <taxon>Aeromonas</taxon>
    </lineage>
</organism>
<name>A0A4S5CHC2_AERVE</name>
<dbReference type="RefSeq" id="WP_136501922.1">
    <property type="nucleotide sequence ID" value="NZ_SSUX01000008.1"/>
</dbReference>
<accession>A0A4S5CHC2</accession>
<evidence type="ECO:0000313" key="2">
    <source>
        <dbReference type="Proteomes" id="UP000309618"/>
    </source>
</evidence>
<comment type="caution">
    <text evidence="1">The sequence shown here is derived from an EMBL/GenBank/DDBJ whole genome shotgun (WGS) entry which is preliminary data.</text>
</comment>
<dbReference type="EMBL" id="SSUX01000008">
    <property type="protein sequence ID" value="THJ45099.1"/>
    <property type="molecule type" value="Genomic_DNA"/>
</dbReference>
<reference evidence="1 2" key="1">
    <citation type="submission" date="2019-04" db="EMBL/GenBank/DDBJ databases">
        <title>Comparative genomics of Aeromonas veronii strains pathogenic to fish.</title>
        <authorList>
            <person name="Cascarano M.C."/>
            <person name="Smyrli M."/>
            <person name="Katharios P."/>
        </authorList>
    </citation>
    <scope>NUCLEOTIDE SEQUENCE [LARGE SCALE GENOMIC DNA]</scope>
    <source>
        <strain evidence="1 2">XU1</strain>
    </source>
</reference>
<evidence type="ECO:0000313" key="1">
    <source>
        <dbReference type="EMBL" id="THJ45099.1"/>
    </source>
</evidence>
<proteinExistence type="predicted"/>
<sequence>MGAYCRAAIRDAAADRQVRLNEQRAKIAGLESVIDELVQLQLDMVEDGMTHAAAAIGSDLIAFRAELSSEQSALRAI</sequence>
<dbReference type="AlphaFoldDB" id="A0A4S5CHC2"/>